<dbReference type="OrthoDB" id="9155649at2"/>
<dbReference type="EMBL" id="CABPSQ010000007">
    <property type="protein sequence ID" value="VVE70705.1"/>
    <property type="molecule type" value="Genomic_DNA"/>
</dbReference>
<feature type="region of interest" description="Disordered" evidence="1">
    <location>
        <begin position="332"/>
        <end position="372"/>
    </location>
</feature>
<evidence type="ECO:0000313" key="2">
    <source>
        <dbReference type="EMBL" id="VVE70705.1"/>
    </source>
</evidence>
<protein>
    <submittedName>
        <fullName evidence="2">Uncharacterized protein</fullName>
    </submittedName>
</protein>
<evidence type="ECO:0000313" key="3">
    <source>
        <dbReference type="Proteomes" id="UP000414136"/>
    </source>
</evidence>
<gene>
    <name evidence="2" type="ORF">PCA31118_03613</name>
</gene>
<accession>A0A5E5ADV1</accession>
<feature type="region of interest" description="Disordered" evidence="1">
    <location>
        <begin position="1"/>
        <end position="32"/>
    </location>
</feature>
<sequence length="372" mass="41420">MCIDGHSLGLDASRRGIQHPPQPELRPASAAAPPDNRFAAQEMALDLSVARQAPAPDFTLAQTSAPPRSYWQTGEPMAHLPSPNVSTLRAQELSARVATQSMLSQNIQRPNAGHFKIRIARQLRQQHPLYDEAMIAHVSGASLSQIKHDRIGPIPQAIACIVHDMPRTKGEFIADYRRRILQTYPSLSAQERTYVQHSSLRCKISRVQSDNQYGPLLDIARRTPAHRRESTMAYARRLHALYPALSTNAIARLSGARLDILRADTDFVELPSKLKDILALAPADRFATKTQHAIYLLRWPELTARDIALLSHMKPSNVNTYVMPHRRRLHATLESPSPDVKKPPADPPVAPCANSTPPRTPPLTTARRNTPY</sequence>
<dbReference type="AlphaFoldDB" id="A0A5E5ADV1"/>
<keyword evidence="3" id="KW-1185">Reference proteome</keyword>
<organism evidence="2 3">
    <name type="scientific">Pandoraea captiosa</name>
    <dbReference type="NCBI Taxonomy" id="2508302"/>
    <lineage>
        <taxon>Bacteria</taxon>
        <taxon>Pseudomonadati</taxon>
        <taxon>Pseudomonadota</taxon>
        <taxon>Betaproteobacteria</taxon>
        <taxon>Burkholderiales</taxon>
        <taxon>Burkholderiaceae</taxon>
        <taxon>Pandoraea</taxon>
    </lineage>
</organism>
<dbReference type="RefSeq" id="WP_150626467.1">
    <property type="nucleotide sequence ID" value="NZ_CABPSQ010000007.1"/>
</dbReference>
<dbReference type="Proteomes" id="UP000414136">
    <property type="component" value="Unassembled WGS sequence"/>
</dbReference>
<evidence type="ECO:0000256" key="1">
    <source>
        <dbReference type="SAM" id="MobiDB-lite"/>
    </source>
</evidence>
<feature type="compositionally biased region" description="Low complexity" evidence="1">
    <location>
        <begin position="362"/>
        <end position="372"/>
    </location>
</feature>
<reference evidence="2 3" key="1">
    <citation type="submission" date="2019-08" db="EMBL/GenBank/DDBJ databases">
        <authorList>
            <person name="Peeters C."/>
        </authorList>
    </citation>
    <scope>NUCLEOTIDE SEQUENCE [LARGE SCALE GENOMIC DNA]</scope>
    <source>
        <strain evidence="2 3">LMG 31118</strain>
    </source>
</reference>
<name>A0A5E5ADV1_9BURK</name>
<proteinExistence type="predicted"/>